<dbReference type="SUPFAM" id="SSF53850">
    <property type="entry name" value="Periplasmic binding protein-like II"/>
    <property type="match status" value="1"/>
</dbReference>
<proteinExistence type="inferred from homology"/>
<keyword evidence="8" id="KW-1185">Reference proteome</keyword>
<dbReference type="RefSeq" id="WP_378281458.1">
    <property type="nucleotide sequence ID" value="NZ_JBHSON010000010.1"/>
</dbReference>
<feature type="chain" id="PRO_5047264982" evidence="5">
    <location>
        <begin position="23"/>
        <end position="523"/>
    </location>
</feature>
<dbReference type="InterPro" id="IPR000914">
    <property type="entry name" value="SBP_5_dom"/>
</dbReference>
<evidence type="ECO:0000259" key="6">
    <source>
        <dbReference type="Pfam" id="PF00496"/>
    </source>
</evidence>
<dbReference type="PROSITE" id="PS51257">
    <property type="entry name" value="PROKAR_LIPOPROTEIN"/>
    <property type="match status" value="1"/>
</dbReference>
<feature type="domain" description="Solute-binding protein family 5" evidence="6">
    <location>
        <begin position="77"/>
        <end position="443"/>
    </location>
</feature>
<dbReference type="Pfam" id="PF00496">
    <property type="entry name" value="SBP_bac_5"/>
    <property type="match status" value="1"/>
</dbReference>
<evidence type="ECO:0000256" key="2">
    <source>
        <dbReference type="ARBA" id="ARBA00005695"/>
    </source>
</evidence>
<dbReference type="InterPro" id="IPR039424">
    <property type="entry name" value="SBP_5"/>
</dbReference>
<dbReference type="Proteomes" id="UP001596074">
    <property type="component" value="Unassembled WGS sequence"/>
</dbReference>
<dbReference type="CDD" id="cd00995">
    <property type="entry name" value="PBP2_NikA_DppA_OppA_like"/>
    <property type="match status" value="1"/>
</dbReference>
<feature type="signal peptide" evidence="5">
    <location>
        <begin position="1"/>
        <end position="22"/>
    </location>
</feature>
<comment type="caution">
    <text evidence="7">The sequence shown here is derived from an EMBL/GenBank/DDBJ whole genome shotgun (WGS) entry which is preliminary data.</text>
</comment>
<gene>
    <name evidence="7" type="ORF">ACFPZN_09465</name>
</gene>
<evidence type="ECO:0000256" key="5">
    <source>
        <dbReference type="SAM" id="SignalP"/>
    </source>
</evidence>
<comment type="subcellular location">
    <subcellularLocation>
        <location evidence="1">Cell envelope</location>
    </subcellularLocation>
</comment>
<dbReference type="Gene3D" id="3.10.105.10">
    <property type="entry name" value="Dipeptide-binding Protein, Domain 3"/>
    <property type="match status" value="1"/>
</dbReference>
<keyword evidence="3" id="KW-0813">Transport</keyword>
<evidence type="ECO:0000256" key="1">
    <source>
        <dbReference type="ARBA" id="ARBA00004196"/>
    </source>
</evidence>
<comment type="similarity">
    <text evidence="2">Belongs to the bacterial solute-binding protein 5 family.</text>
</comment>
<evidence type="ECO:0000313" key="7">
    <source>
        <dbReference type="EMBL" id="MFC5745834.1"/>
    </source>
</evidence>
<keyword evidence="4 5" id="KW-0732">Signal</keyword>
<name>A0ABW0ZRF8_9ACTN</name>
<dbReference type="PANTHER" id="PTHR30290:SF10">
    <property type="entry name" value="PERIPLASMIC OLIGOPEPTIDE-BINDING PROTEIN-RELATED"/>
    <property type="match status" value="1"/>
</dbReference>
<reference evidence="8" key="1">
    <citation type="journal article" date="2019" name="Int. J. Syst. Evol. Microbiol.">
        <title>The Global Catalogue of Microorganisms (GCM) 10K type strain sequencing project: providing services to taxonomists for standard genome sequencing and annotation.</title>
        <authorList>
            <consortium name="The Broad Institute Genomics Platform"/>
            <consortium name="The Broad Institute Genome Sequencing Center for Infectious Disease"/>
            <person name="Wu L."/>
            <person name="Ma J."/>
        </authorList>
    </citation>
    <scope>NUCLEOTIDE SEQUENCE [LARGE SCALE GENOMIC DNA]</scope>
    <source>
        <strain evidence="8">KCTC 42087</strain>
    </source>
</reference>
<protein>
    <submittedName>
        <fullName evidence="7">ABC transporter substrate-binding protein</fullName>
    </submittedName>
</protein>
<organism evidence="7 8">
    <name type="scientific">Actinomadura rugatobispora</name>
    <dbReference type="NCBI Taxonomy" id="1994"/>
    <lineage>
        <taxon>Bacteria</taxon>
        <taxon>Bacillati</taxon>
        <taxon>Actinomycetota</taxon>
        <taxon>Actinomycetes</taxon>
        <taxon>Streptosporangiales</taxon>
        <taxon>Thermomonosporaceae</taxon>
        <taxon>Actinomadura</taxon>
    </lineage>
</organism>
<accession>A0ABW0ZRF8</accession>
<dbReference type="PIRSF" id="PIRSF002741">
    <property type="entry name" value="MppA"/>
    <property type="match status" value="1"/>
</dbReference>
<sequence length="523" mass="56209">MRRWIIVAAAAAIALGGCGSGAQSGGAGRSGGHATLLTTLQPPTFDPASIASVGAVEGPLGYAVYDNLFRVDYAAGTVIPRLAESITPDEAATVWTIKLRPGVTFSDGTPLDAGAVKFNWDRIKDNPQLGSGCSTTIEDFKAIDVKGPLELRITLPEPRGSLPQQLFGSGQVRSGTCTNIASPAALKKHGKSYGTSPQTTVGAGPFVLKELVPGSHLTLERNPRYWDAPRPYLDKLTVRQAPDITTSVNAVMSGAAHVASVMAFTPDITRYKQAGFRYHLQPMNGAAMVIFNASRPPLDDPRVRRALTLATDLDDLTKKNFAETVSPSDGWLTRSSLFYDAGRAAQLRQPTNDLAEAQRLIDSYVAEKGGPVTVTVPAAPTAIPTFTTLQQQWRRLKNVQVNIETVTGQVATQRLLANQAQVALNQSGANDPEAMVASFGTGGPQNYLKWSDPQLDAILAKARPETDPARQKAHMVQAAERLVQLNWFIMLYRPGAPTLVAKDLTNVKLHDPSQVDLAQLRFR</sequence>
<dbReference type="InterPro" id="IPR030678">
    <property type="entry name" value="Peptide/Ni-bd"/>
</dbReference>
<dbReference type="EMBL" id="JBHSON010000010">
    <property type="protein sequence ID" value="MFC5745834.1"/>
    <property type="molecule type" value="Genomic_DNA"/>
</dbReference>
<dbReference type="PANTHER" id="PTHR30290">
    <property type="entry name" value="PERIPLASMIC BINDING COMPONENT OF ABC TRANSPORTER"/>
    <property type="match status" value="1"/>
</dbReference>
<evidence type="ECO:0000313" key="8">
    <source>
        <dbReference type="Proteomes" id="UP001596074"/>
    </source>
</evidence>
<evidence type="ECO:0000256" key="3">
    <source>
        <dbReference type="ARBA" id="ARBA00022448"/>
    </source>
</evidence>
<evidence type="ECO:0000256" key="4">
    <source>
        <dbReference type="ARBA" id="ARBA00022729"/>
    </source>
</evidence>
<dbReference type="Gene3D" id="3.40.190.10">
    <property type="entry name" value="Periplasmic binding protein-like II"/>
    <property type="match status" value="1"/>
</dbReference>